<proteinExistence type="predicted"/>
<organism evidence="1 2">
    <name type="scientific">Laribacter hongkongensis</name>
    <dbReference type="NCBI Taxonomy" id="168471"/>
    <lineage>
        <taxon>Bacteria</taxon>
        <taxon>Pseudomonadati</taxon>
        <taxon>Pseudomonadota</taxon>
        <taxon>Betaproteobacteria</taxon>
        <taxon>Neisseriales</taxon>
        <taxon>Aquaspirillaceae</taxon>
        <taxon>Laribacter</taxon>
    </lineage>
</organism>
<gene>
    <name evidence="1" type="ORF">LHGZ1_3066</name>
</gene>
<dbReference type="AlphaFoldDB" id="A0A248LMA2"/>
<accession>A0A248LMA2</accession>
<dbReference type="Proteomes" id="UP000197424">
    <property type="component" value="Chromosome"/>
</dbReference>
<evidence type="ECO:0000313" key="2">
    <source>
        <dbReference type="Proteomes" id="UP000197424"/>
    </source>
</evidence>
<sequence>MTATIACPAPVVKRPFESARCCIAAGNFTQNTGKQPTTHRKCHCIFRVRQTNA</sequence>
<dbReference type="EMBL" id="CP022115">
    <property type="protein sequence ID" value="ASJ25897.1"/>
    <property type="molecule type" value="Genomic_DNA"/>
</dbReference>
<reference evidence="2" key="1">
    <citation type="submission" date="2017-06" db="EMBL/GenBank/DDBJ databases">
        <title>Whole genome sequence of Laribacter hongkongensis LHGZ1.</title>
        <authorList>
            <person name="Chen D."/>
            <person name="Wu H."/>
            <person name="Chen J."/>
        </authorList>
    </citation>
    <scope>NUCLEOTIDE SEQUENCE [LARGE SCALE GENOMIC DNA]</scope>
    <source>
        <strain evidence="2">LHGZ1</strain>
    </source>
</reference>
<name>A0A248LMA2_9NEIS</name>
<evidence type="ECO:0000313" key="1">
    <source>
        <dbReference type="EMBL" id="ASJ25897.1"/>
    </source>
</evidence>
<protein>
    <submittedName>
        <fullName evidence="1">Uncharacterized protein</fullName>
    </submittedName>
</protein>